<dbReference type="Proteomes" id="UP001162480">
    <property type="component" value="Chromosome 10"/>
</dbReference>
<proteinExistence type="predicted"/>
<organism evidence="1 2">
    <name type="scientific">Octopus vulgaris</name>
    <name type="common">Common octopus</name>
    <dbReference type="NCBI Taxonomy" id="6645"/>
    <lineage>
        <taxon>Eukaryota</taxon>
        <taxon>Metazoa</taxon>
        <taxon>Spiralia</taxon>
        <taxon>Lophotrochozoa</taxon>
        <taxon>Mollusca</taxon>
        <taxon>Cephalopoda</taxon>
        <taxon>Coleoidea</taxon>
        <taxon>Octopodiformes</taxon>
        <taxon>Octopoda</taxon>
        <taxon>Incirrata</taxon>
        <taxon>Octopodidae</taxon>
        <taxon>Octopus</taxon>
    </lineage>
</organism>
<dbReference type="AlphaFoldDB" id="A0AA36B6P3"/>
<gene>
    <name evidence="1" type="ORF">OCTVUL_1B005249</name>
</gene>
<evidence type="ECO:0000313" key="2">
    <source>
        <dbReference type="Proteomes" id="UP001162480"/>
    </source>
</evidence>
<evidence type="ECO:0000313" key="1">
    <source>
        <dbReference type="EMBL" id="CAI9728896.1"/>
    </source>
</evidence>
<reference evidence="1" key="1">
    <citation type="submission" date="2023-08" db="EMBL/GenBank/DDBJ databases">
        <authorList>
            <person name="Alioto T."/>
            <person name="Alioto T."/>
            <person name="Gomez Garrido J."/>
        </authorList>
    </citation>
    <scope>NUCLEOTIDE SEQUENCE</scope>
</reference>
<dbReference type="EMBL" id="OX597823">
    <property type="protein sequence ID" value="CAI9728896.1"/>
    <property type="molecule type" value="Genomic_DNA"/>
</dbReference>
<accession>A0AA36B6P3</accession>
<name>A0AA36B6P3_OCTVU</name>
<sequence>MSLCTLQCAVVYVNGTAGQCSNATSKEHKVAVVTDGPSFIVKIGKDWNYEHRLCNAHGLHLAVCDDAYMKTELNSDEFNLINDPCNNDEKVEDTFQDDDQKIIDM</sequence>
<protein>
    <submittedName>
        <fullName evidence="1">Uncharacterized protein</fullName>
    </submittedName>
</protein>
<keyword evidence="2" id="KW-1185">Reference proteome</keyword>